<accession>A0ABR9WEH5</accession>
<gene>
    <name evidence="1" type="ORF">IEE83_18120</name>
</gene>
<name>A0ABR9WEH5_9BACT</name>
<keyword evidence="2" id="KW-1185">Reference proteome</keyword>
<dbReference type="Proteomes" id="UP000634134">
    <property type="component" value="Unassembled WGS sequence"/>
</dbReference>
<evidence type="ECO:0000313" key="1">
    <source>
        <dbReference type="EMBL" id="MBE9463803.1"/>
    </source>
</evidence>
<proteinExistence type="predicted"/>
<dbReference type="EMBL" id="JACYGY010000001">
    <property type="protein sequence ID" value="MBE9463803.1"/>
    <property type="molecule type" value="Genomic_DNA"/>
</dbReference>
<evidence type="ECO:0000313" key="2">
    <source>
        <dbReference type="Proteomes" id="UP000634134"/>
    </source>
</evidence>
<sequence length="207" mass="22756">MLKIQEHSKIIGIDLTGSESKPSGFCLLENALAITRKVRADQQILELVDHFNPDVVSIDSPLSLPFGRISPFDDDPGRNLYGINRSCERQLLARGIRSYPPLIPSMQKLTQRGIKLADALRTKGFTVIESFPGGAQDILGIPRKSKGLEQLKNGLSLLGISGEYIQAKVSHDEIDAITCALVGLFFLRGQFEALGNEQEGYLIVPRL</sequence>
<reference evidence="2" key="1">
    <citation type="submission" date="2023-07" db="EMBL/GenBank/DDBJ databases">
        <title>Dyadobacter sp. nov 'subterranea' isolated from contaminted grondwater.</title>
        <authorList>
            <person name="Szabo I."/>
            <person name="Al-Omari J."/>
            <person name="Szerdahelyi S.G."/>
            <person name="Rado J."/>
        </authorList>
    </citation>
    <scope>NUCLEOTIDE SEQUENCE [LARGE SCALE GENOMIC DNA]</scope>
    <source>
        <strain evidence="2">UP-52</strain>
    </source>
</reference>
<comment type="caution">
    <text evidence="1">The sequence shown here is derived from an EMBL/GenBank/DDBJ whole genome shotgun (WGS) entry which is preliminary data.</text>
</comment>
<dbReference type="RefSeq" id="WP_194121907.1">
    <property type="nucleotide sequence ID" value="NZ_JACYGY010000001.1"/>
</dbReference>
<protein>
    <submittedName>
        <fullName evidence="1">DUF429 domain-containing protein</fullName>
    </submittedName>
</protein>
<organism evidence="1 2">
    <name type="scientific">Dyadobacter subterraneus</name>
    <dbReference type="NCBI Taxonomy" id="2773304"/>
    <lineage>
        <taxon>Bacteria</taxon>
        <taxon>Pseudomonadati</taxon>
        <taxon>Bacteroidota</taxon>
        <taxon>Cytophagia</taxon>
        <taxon>Cytophagales</taxon>
        <taxon>Spirosomataceae</taxon>
        <taxon>Dyadobacter</taxon>
    </lineage>
</organism>